<reference evidence="4 5" key="1">
    <citation type="submission" date="2021-12" db="EMBL/GenBank/DDBJ databases">
        <title>Genome sequence of Kibdelosporangium philippinense ATCC 49844.</title>
        <authorList>
            <person name="Fedorov E.A."/>
            <person name="Omeragic M."/>
            <person name="Shalygina K.F."/>
            <person name="Maclea K.S."/>
        </authorList>
    </citation>
    <scope>NUCLEOTIDE SEQUENCE [LARGE SCALE GENOMIC DNA]</scope>
    <source>
        <strain evidence="4 5">ATCC 49844</strain>
    </source>
</reference>
<gene>
    <name evidence="4" type="ORF">LWC34_34310</name>
</gene>
<comment type="caution">
    <text evidence="4">The sequence shown here is derived from an EMBL/GenBank/DDBJ whole genome shotgun (WGS) entry which is preliminary data.</text>
</comment>
<evidence type="ECO:0000313" key="4">
    <source>
        <dbReference type="EMBL" id="MCE7007858.1"/>
    </source>
</evidence>
<dbReference type="Proteomes" id="UP001521150">
    <property type="component" value="Unassembled WGS sequence"/>
</dbReference>
<evidence type="ECO:0000313" key="5">
    <source>
        <dbReference type="Proteomes" id="UP001521150"/>
    </source>
</evidence>
<evidence type="ECO:0000256" key="2">
    <source>
        <dbReference type="PROSITE-ProRule" id="PRU00335"/>
    </source>
</evidence>
<feature type="domain" description="HTH tetR-type" evidence="3">
    <location>
        <begin position="5"/>
        <end position="65"/>
    </location>
</feature>
<name>A0ABS8ZL51_9PSEU</name>
<dbReference type="InterPro" id="IPR009057">
    <property type="entry name" value="Homeodomain-like_sf"/>
</dbReference>
<organism evidence="4 5">
    <name type="scientific">Kibdelosporangium philippinense</name>
    <dbReference type="NCBI Taxonomy" id="211113"/>
    <lineage>
        <taxon>Bacteria</taxon>
        <taxon>Bacillati</taxon>
        <taxon>Actinomycetota</taxon>
        <taxon>Actinomycetes</taxon>
        <taxon>Pseudonocardiales</taxon>
        <taxon>Pseudonocardiaceae</taxon>
        <taxon>Kibdelosporangium</taxon>
    </lineage>
</organism>
<dbReference type="InterPro" id="IPR050109">
    <property type="entry name" value="HTH-type_TetR-like_transc_reg"/>
</dbReference>
<dbReference type="EMBL" id="JAJVCN010000003">
    <property type="protein sequence ID" value="MCE7007858.1"/>
    <property type="molecule type" value="Genomic_DNA"/>
</dbReference>
<dbReference type="PANTHER" id="PTHR30055:SF235">
    <property type="entry name" value="TRANSCRIPTIONAL REGULATORY PROTEIN"/>
    <property type="match status" value="1"/>
</dbReference>
<dbReference type="PROSITE" id="PS01081">
    <property type="entry name" value="HTH_TETR_1"/>
    <property type="match status" value="1"/>
</dbReference>
<dbReference type="InterPro" id="IPR023772">
    <property type="entry name" value="DNA-bd_HTH_TetR-type_CS"/>
</dbReference>
<dbReference type="PRINTS" id="PR00455">
    <property type="entry name" value="HTHTETR"/>
</dbReference>
<keyword evidence="1 2" id="KW-0238">DNA-binding</keyword>
<dbReference type="Pfam" id="PF00440">
    <property type="entry name" value="TetR_N"/>
    <property type="match status" value="1"/>
</dbReference>
<keyword evidence="5" id="KW-1185">Reference proteome</keyword>
<dbReference type="SUPFAM" id="SSF46689">
    <property type="entry name" value="Homeodomain-like"/>
    <property type="match status" value="1"/>
</dbReference>
<feature type="DNA-binding region" description="H-T-H motif" evidence="2">
    <location>
        <begin position="28"/>
        <end position="47"/>
    </location>
</feature>
<dbReference type="PROSITE" id="PS50977">
    <property type="entry name" value="HTH_TETR_2"/>
    <property type="match status" value="1"/>
</dbReference>
<dbReference type="InterPro" id="IPR001647">
    <property type="entry name" value="HTH_TetR"/>
</dbReference>
<proteinExistence type="predicted"/>
<protein>
    <submittedName>
        <fullName evidence="4">TetR/AcrR family transcriptional regulator</fullName>
    </submittedName>
</protein>
<accession>A0ABS8ZL51</accession>
<evidence type="ECO:0000256" key="1">
    <source>
        <dbReference type="ARBA" id="ARBA00023125"/>
    </source>
</evidence>
<dbReference type="Gene3D" id="1.10.357.10">
    <property type="entry name" value="Tetracycline Repressor, domain 2"/>
    <property type="match status" value="1"/>
</dbReference>
<dbReference type="RefSeq" id="WP_233729414.1">
    <property type="nucleotide sequence ID" value="NZ_JAJVCN010000003.1"/>
</dbReference>
<sequence>MGTRSDTKEKIQDVALDLFGEQGYDKTSLREIAERLGVTKAALYYHFKTKEEIITSLLQATGERLDEISAWLADKEPTPENRRELLERYAAAISQGGRHFKLMRLMQENQPALRELGAGLKGHERMKVLVEFLTDPGASLADQLRARLSLVVLHMGPFTLQESGATEAEKQAAALEVGLGLLG</sequence>
<dbReference type="PANTHER" id="PTHR30055">
    <property type="entry name" value="HTH-TYPE TRANSCRIPTIONAL REGULATOR RUTR"/>
    <property type="match status" value="1"/>
</dbReference>
<evidence type="ECO:0000259" key="3">
    <source>
        <dbReference type="PROSITE" id="PS50977"/>
    </source>
</evidence>